<accession>A0A538SE44</accession>
<evidence type="ECO:0000313" key="10">
    <source>
        <dbReference type="Proteomes" id="UP000316292"/>
    </source>
</evidence>
<sequence>MKVWTPRFVSIVLVAAAALATPALAQPRPITLQEAVAMARRNALVVIQARGQSKTSAAAVRAAYGAFLPNVSLTAGATRQYTSGARTRVENGQVVTLPSQPWSSSAGLGANVDLFTGGRRFFDLRQARARDAAAEVNETAQQWNATLAAEQQYFNVLAARESQAAAATQLEQAELQRKTAIARVEARAATRSDSLRAEIQYRTAQLAVVDARNSVETSNAALTRVIGSPEPVTAAPADTSHPGLSLDEATLRQLAQNGPAVRQSKALLDAAVAGQRSAWTDYLPSLSASYSRTGSGIGNAPEFVANDFSYSGSLRFSAALPLFNQFQREQRITQAKVDQEIAEASLRDARLAADEDLTTQLGAFRSAEERVASLGASLAAAEEDLRVQQQRYAVGASTLLDVLSSQTQLNQARRDLIRARYDLRVAKAQLEALVGRDL</sequence>
<dbReference type="Proteomes" id="UP000316292">
    <property type="component" value="Unassembled WGS sequence"/>
</dbReference>
<dbReference type="AlphaFoldDB" id="A0A538SE44"/>
<dbReference type="GO" id="GO:1990281">
    <property type="term" value="C:efflux pump complex"/>
    <property type="evidence" value="ECO:0007669"/>
    <property type="project" value="TreeGrafter"/>
</dbReference>
<evidence type="ECO:0000256" key="1">
    <source>
        <dbReference type="ARBA" id="ARBA00004442"/>
    </source>
</evidence>
<keyword evidence="6" id="KW-0472">Membrane</keyword>
<dbReference type="Pfam" id="PF02321">
    <property type="entry name" value="OEP"/>
    <property type="match status" value="2"/>
</dbReference>
<dbReference type="GO" id="GO:0015562">
    <property type="term" value="F:efflux transmembrane transporter activity"/>
    <property type="evidence" value="ECO:0007669"/>
    <property type="project" value="InterPro"/>
</dbReference>
<protein>
    <submittedName>
        <fullName evidence="9">TolC family protein</fullName>
    </submittedName>
</protein>
<dbReference type="GO" id="GO:0015288">
    <property type="term" value="F:porin activity"/>
    <property type="evidence" value="ECO:0007669"/>
    <property type="project" value="TreeGrafter"/>
</dbReference>
<keyword evidence="4" id="KW-1134">Transmembrane beta strand</keyword>
<dbReference type="InterPro" id="IPR051906">
    <property type="entry name" value="TolC-like"/>
</dbReference>
<evidence type="ECO:0000313" key="9">
    <source>
        <dbReference type="EMBL" id="TMQ49648.1"/>
    </source>
</evidence>
<comment type="similarity">
    <text evidence="2">Belongs to the outer membrane factor (OMF) (TC 1.B.17) family.</text>
</comment>
<gene>
    <name evidence="9" type="ORF">E6K71_04260</name>
</gene>
<dbReference type="InterPro" id="IPR003423">
    <property type="entry name" value="OMP_efflux"/>
</dbReference>
<dbReference type="PANTHER" id="PTHR30026">
    <property type="entry name" value="OUTER MEMBRANE PROTEIN TOLC"/>
    <property type="match status" value="1"/>
</dbReference>
<evidence type="ECO:0000256" key="6">
    <source>
        <dbReference type="ARBA" id="ARBA00023136"/>
    </source>
</evidence>
<name>A0A538SE44_UNCEI</name>
<feature type="chain" id="PRO_5021970709" evidence="8">
    <location>
        <begin position="26"/>
        <end position="438"/>
    </location>
</feature>
<dbReference type="SUPFAM" id="SSF56954">
    <property type="entry name" value="Outer membrane efflux proteins (OEP)"/>
    <property type="match status" value="1"/>
</dbReference>
<dbReference type="Gene3D" id="1.20.1600.10">
    <property type="entry name" value="Outer membrane efflux proteins (OEP)"/>
    <property type="match status" value="1"/>
</dbReference>
<keyword evidence="5" id="KW-0812">Transmembrane</keyword>
<dbReference type="EMBL" id="VBOR01000054">
    <property type="protein sequence ID" value="TMQ49648.1"/>
    <property type="molecule type" value="Genomic_DNA"/>
</dbReference>
<comment type="subcellular location">
    <subcellularLocation>
        <location evidence="1">Cell outer membrane</location>
    </subcellularLocation>
</comment>
<dbReference type="GO" id="GO:0009279">
    <property type="term" value="C:cell outer membrane"/>
    <property type="evidence" value="ECO:0007669"/>
    <property type="project" value="UniProtKB-SubCell"/>
</dbReference>
<proteinExistence type="inferred from homology"/>
<keyword evidence="3" id="KW-0813">Transport</keyword>
<evidence type="ECO:0000256" key="5">
    <source>
        <dbReference type="ARBA" id="ARBA00022692"/>
    </source>
</evidence>
<dbReference type="PANTHER" id="PTHR30026:SF20">
    <property type="entry name" value="OUTER MEMBRANE PROTEIN TOLC"/>
    <property type="match status" value="1"/>
</dbReference>
<comment type="caution">
    <text evidence="9">The sequence shown here is derived from an EMBL/GenBank/DDBJ whole genome shotgun (WGS) entry which is preliminary data.</text>
</comment>
<evidence type="ECO:0000256" key="8">
    <source>
        <dbReference type="SAM" id="SignalP"/>
    </source>
</evidence>
<evidence type="ECO:0000256" key="4">
    <source>
        <dbReference type="ARBA" id="ARBA00022452"/>
    </source>
</evidence>
<keyword evidence="7" id="KW-0998">Cell outer membrane</keyword>
<organism evidence="9 10">
    <name type="scientific">Eiseniibacteriota bacterium</name>
    <dbReference type="NCBI Taxonomy" id="2212470"/>
    <lineage>
        <taxon>Bacteria</taxon>
        <taxon>Candidatus Eiseniibacteriota</taxon>
    </lineage>
</organism>
<reference evidence="9 10" key="1">
    <citation type="journal article" date="2019" name="Nat. Microbiol.">
        <title>Mediterranean grassland soil C-N compound turnover is dependent on rainfall and depth, and is mediated by genomically divergent microorganisms.</title>
        <authorList>
            <person name="Diamond S."/>
            <person name="Andeer P.F."/>
            <person name="Li Z."/>
            <person name="Crits-Christoph A."/>
            <person name="Burstein D."/>
            <person name="Anantharaman K."/>
            <person name="Lane K.R."/>
            <person name="Thomas B.C."/>
            <person name="Pan C."/>
            <person name="Northen T.R."/>
            <person name="Banfield J.F."/>
        </authorList>
    </citation>
    <scope>NUCLEOTIDE SEQUENCE [LARGE SCALE GENOMIC DNA]</scope>
    <source>
        <strain evidence="9">WS_1</strain>
    </source>
</reference>
<feature type="signal peptide" evidence="8">
    <location>
        <begin position="1"/>
        <end position="25"/>
    </location>
</feature>
<evidence type="ECO:0000256" key="2">
    <source>
        <dbReference type="ARBA" id="ARBA00007613"/>
    </source>
</evidence>
<keyword evidence="8" id="KW-0732">Signal</keyword>
<evidence type="ECO:0000256" key="7">
    <source>
        <dbReference type="ARBA" id="ARBA00023237"/>
    </source>
</evidence>
<evidence type="ECO:0000256" key="3">
    <source>
        <dbReference type="ARBA" id="ARBA00022448"/>
    </source>
</evidence>